<keyword evidence="1" id="KW-0479">Metal-binding</keyword>
<dbReference type="PROSITE" id="PS50950">
    <property type="entry name" value="ZF_THAP"/>
    <property type="match status" value="1"/>
</dbReference>
<keyword evidence="3" id="KW-0862">Zinc</keyword>
<keyword evidence="2 5" id="KW-0863">Zinc-finger</keyword>
<reference evidence="7 8" key="1">
    <citation type="submission" date="2017-06" db="EMBL/GenBank/DDBJ databases">
        <title>A platform for efficient transgenesis in Macrostomum lignano, a flatworm model organism for stem cell research.</title>
        <authorList>
            <person name="Berezikov E."/>
        </authorList>
    </citation>
    <scope>NUCLEOTIDE SEQUENCE [LARGE SCALE GENOMIC DNA]</scope>
    <source>
        <strain evidence="7">DV1</strain>
        <tissue evidence="7">Whole organism</tissue>
    </source>
</reference>
<evidence type="ECO:0000256" key="1">
    <source>
        <dbReference type="ARBA" id="ARBA00022723"/>
    </source>
</evidence>
<evidence type="ECO:0000313" key="7">
    <source>
        <dbReference type="EMBL" id="PAA55305.1"/>
    </source>
</evidence>
<evidence type="ECO:0000256" key="3">
    <source>
        <dbReference type="ARBA" id="ARBA00022833"/>
    </source>
</evidence>
<evidence type="ECO:0000313" key="8">
    <source>
        <dbReference type="Proteomes" id="UP000215902"/>
    </source>
</evidence>
<dbReference type="Proteomes" id="UP000215902">
    <property type="component" value="Unassembled WGS sequence"/>
</dbReference>
<evidence type="ECO:0000259" key="6">
    <source>
        <dbReference type="PROSITE" id="PS50950"/>
    </source>
</evidence>
<proteinExistence type="predicted"/>
<accession>A0A267E173</accession>
<dbReference type="Gene3D" id="6.20.210.20">
    <property type="entry name" value="THAP domain"/>
    <property type="match status" value="1"/>
</dbReference>
<keyword evidence="8" id="KW-1185">Reference proteome</keyword>
<dbReference type="InterPro" id="IPR052224">
    <property type="entry name" value="THAP_domain_protein"/>
</dbReference>
<dbReference type="Pfam" id="PF05485">
    <property type="entry name" value="THAP"/>
    <property type="match status" value="1"/>
</dbReference>
<organism evidence="7 8">
    <name type="scientific">Macrostomum lignano</name>
    <dbReference type="NCBI Taxonomy" id="282301"/>
    <lineage>
        <taxon>Eukaryota</taxon>
        <taxon>Metazoa</taxon>
        <taxon>Spiralia</taxon>
        <taxon>Lophotrochozoa</taxon>
        <taxon>Platyhelminthes</taxon>
        <taxon>Rhabditophora</taxon>
        <taxon>Macrostomorpha</taxon>
        <taxon>Macrostomida</taxon>
        <taxon>Macrostomidae</taxon>
        <taxon>Macrostomum</taxon>
    </lineage>
</organism>
<dbReference type="PANTHER" id="PTHR46927:SF3">
    <property type="entry name" value="THAP-TYPE DOMAIN-CONTAINING PROTEIN"/>
    <property type="match status" value="1"/>
</dbReference>
<keyword evidence="4 5" id="KW-0238">DNA-binding</keyword>
<dbReference type="GO" id="GO:0003677">
    <property type="term" value="F:DNA binding"/>
    <property type="evidence" value="ECO:0007669"/>
    <property type="project" value="UniProtKB-UniRule"/>
</dbReference>
<evidence type="ECO:0000256" key="5">
    <source>
        <dbReference type="PROSITE-ProRule" id="PRU00309"/>
    </source>
</evidence>
<dbReference type="OrthoDB" id="7312725at2759"/>
<dbReference type="GO" id="GO:0008270">
    <property type="term" value="F:zinc ion binding"/>
    <property type="evidence" value="ECO:0007669"/>
    <property type="project" value="UniProtKB-KW"/>
</dbReference>
<dbReference type="SUPFAM" id="SSF57716">
    <property type="entry name" value="Glucocorticoid receptor-like (DNA-binding domain)"/>
    <property type="match status" value="1"/>
</dbReference>
<evidence type="ECO:0000256" key="4">
    <source>
        <dbReference type="ARBA" id="ARBA00023125"/>
    </source>
</evidence>
<dbReference type="SMART" id="SM00980">
    <property type="entry name" value="THAP"/>
    <property type="match status" value="1"/>
</dbReference>
<dbReference type="EMBL" id="NIVC01002775">
    <property type="protein sequence ID" value="PAA55305.1"/>
    <property type="molecule type" value="Genomic_DNA"/>
</dbReference>
<dbReference type="PANTHER" id="PTHR46927">
    <property type="entry name" value="AGAP005574-PA"/>
    <property type="match status" value="1"/>
</dbReference>
<dbReference type="AlphaFoldDB" id="A0A267E173"/>
<dbReference type="InterPro" id="IPR006612">
    <property type="entry name" value="THAP_Znf"/>
</dbReference>
<feature type="domain" description="THAP-type" evidence="6">
    <location>
        <begin position="1"/>
        <end position="103"/>
    </location>
</feature>
<protein>
    <recommendedName>
        <fullName evidence="6">THAP-type domain-containing protein</fullName>
    </recommendedName>
</protein>
<evidence type="ECO:0000256" key="2">
    <source>
        <dbReference type="ARBA" id="ARBA00022771"/>
    </source>
</evidence>
<comment type="caution">
    <text evidence="7">The sequence shown here is derived from an EMBL/GenBank/DDBJ whole genome shotgun (WGS) entry which is preliminary data.</text>
</comment>
<gene>
    <name evidence="7" type="ORF">BOX15_Mlig020211g2</name>
</gene>
<sequence length="141" mass="16002">MPNKCAVFGCKSSRESATARSARISFHKFPNRDDLLEKWLRSIFREATFKPSKHTRICSLYCTESDFIAENQDSNAFRKKKQHVEGANLVKRILREDAVPTQYSTTSMTSYFTKTPLASRSGNASCRNGVTRSMSHKGNNK</sequence>
<dbReference type="InterPro" id="IPR038441">
    <property type="entry name" value="THAP_Znf_sf"/>
</dbReference>
<name>A0A267E173_9PLAT</name>